<organism evidence="4 5">
    <name type="scientific">Oleiphilus messinensis</name>
    <dbReference type="NCBI Taxonomy" id="141451"/>
    <lineage>
        <taxon>Bacteria</taxon>
        <taxon>Pseudomonadati</taxon>
        <taxon>Pseudomonadota</taxon>
        <taxon>Gammaproteobacteria</taxon>
        <taxon>Oceanospirillales</taxon>
        <taxon>Oleiphilaceae</taxon>
        <taxon>Oleiphilus</taxon>
    </lineage>
</organism>
<dbReference type="OrthoDB" id="9131849at2"/>
<dbReference type="GO" id="GO:0000160">
    <property type="term" value="P:phosphorelay signal transduction system"/>
    <property type="evidence" value="ECO:0007669"/>
    <property type="project" value="UniProtKB-KW"/>
</dbReference>
<dbReference type="GO" id="GO:0004672">
    <property type="term" value="F:protein kinase activity"/>
    <property type="evidence" value="ECO:0007669"/>
    <property type="project" value="UniProtKB-ARBA"/>
</dbReference>
<keyword evidence="2" id="KW-0597">Phosphoprotein</keyword>
<dbReference type="InterPro" id="IPR008207">
    <property type="entry name" value="Sig_transdc_His_kin_Hpt_dom"/>
</dbReference>
<protein>
    <recommendedName>
        <fullName evidence="3">HPt domain-containing protein</fullName>
    </recommendedName>
</protein>
<evidence type="ECO:0000256" key="1">
    <source>
        <dbReference type="ARBA" id="ARBA00023012"/>
    </source>
</evidence>
<keyword evidence="1" id="KW-0902">Two-component regulatory system</keyword>
<evidence type="ECO:0000259" key="3">
    <source>
        <dbReference type="PROSITE" id="PS50894"/>
    </source>
</evidence>
<dbReference type="KEGG" id="ome:OLMES_4500"/>
<name>A0A1Y0IFC0_9GAMM</name>
<feature type="domain" description="HPt" evidence="3">
    <location>
        <begin position="27"/>
        <end position="126"/>
    </location>
</feature>
<dbReference type="PROSITE" id="PS50894">
    <property type="entry name" value="HPT"/>
    <property type="match status" value="1"/>
</dbReference>
<evidence type="ECO:0000313" key="4">
    <source>
        <dbReference type="EMBL" id="ARU58496.1"/>
    </source>
</evidence>
<keyword evidence="5" id="KW-1185">Reference proteome</keyword>
<dbReference type="InterPro" id="IPR036641">
    <property type="entry name" value="HPT_dom_sf"/>
</dbReference>
<sequence length="128" mass="14084">MTQETVLHSPSPEILDIPLARKVIGLDDESLLEIFVDFVSNHAGMGATLEQAYQEQNFAKLRELAHYLKGSSSSICAPQLETSCRALEHQAKSWQALDGTDLSPTPQLVEEVNNALAQVIKLITKLQV</sequence>
<dbReference type="SUPFAM" id="SSF47226">
    <property type="entry name" value="Histidine-containing phosphotransfer domain, HPT domain"/>
    <property type="match status" value="1"/>
</dbReference>
<reference evidence="4 5" key="1">
    <citation type="submission" date="2017-05" db="EMBL/GenBank/DDBJ databases">
        <title>Genomic insights into alkan degradation activity of Oleiphilus messinensis.</title>
        <authorList>
            <person name="Kozyavkin S.A."/>
            <person name="Slesarev A.I."/>
            <person name="Golyshin P.N."/>
            <person name="Korzhenkov A."/>
            <person name="Golyshina O.N."/>
            <person name="Toshchakov S.V."/>
        </authorList>
    </citation>
    <scope>NUCLEOTIDE SEQUENCE [LARGE SCALE GENOMIC DNA]</scope>
    <source>
        <strain evidence="4 5">ME102</strain>
    </source>
</reference>
<dbReference type="Proteomes" id="UP000196027">
    <property type="component" value="Chromosome"/>
</dbReference>
<dbReference type="RefSeq" id="WP_087463265.1">
    <property type="nucleotide sequence ID" value="NZ_CP021425.1"/>
</dbReference>
<dbReference type="AlphaFoldDB" id="A0A1Y0IFC0"/>
<accession>A0A1Y0IFC0</accession>
<evidence type="ECO:0000256" key="2">
    <source>
        <dbReference type="PROSITE-ProRule" id="PRU00110"/>
    </source>
</evidence>
<dbReference type="Pfam" id="PF01627">
    <property type="entry name" value="Hpt"/>
    <property type="match status" value="1"/>
</dbReference>
<dbReference type="EMBL" id="CP021425">
    <property type="protein sequence ID" value="ARU58496.1"/>
    <property type="molecule type" value="Genomic_DNA"/>
</dbReference>
<dbReference type="Gene3D" id="1.20.120.160">
    <property type="entry name" value="HPT domain"/>
    <property type="match status" value="1"/>
</dbReference>
<evidence type="ECO:0000313" key="5">
    <source>
        <dbReference type="Proteomes" id="UP000196027"/>
    </source>
</evidence>
<dbReference type="CDD" id="cd00088">
    <property type="entry name" value="HPT"/>
    <property type="match status" value="1"/>
</dbReference>
<proteinExistence type="predicted"/>
<feature type="modified residue" description="Phosphohistidine" evidence="2">
    <location>
        <position position="66"/>
    </location>
</feature>
<gene>
    <name evidence="4" type="ORF">OLMES_4500</name>
</gene>